<dbReference type="KEGG" id="smia:P344_06115"/>
<dbReference type="HOGENOM" id="CLU_2095335_0_0_14"/>
<dbReference type="AlphaFoldDB" id="W0GS62"/>
<name>W0GS62_9MOLU</name>
<dbReference type="KEGG" id="smir:SMM_1025"/>
<dbReference type="EMBL" id="CP006720">
    <property type="protein sequence ID" value="AHI58530.1"/>
    <property type="molecule type" value="Genomic_DNA"/>
</dbReference>
<dbReference type="STRING" id="838561.P344_06115"/>
<evidence type="ECO:0000313" key="1">
    <source>
        <dbReference type="EMBL" id="AHI58530.1"/>
    </source>
</evidence>
<keyword evidence="2" id="KW-1185">Reference proteome</keyword>
<organism evidence="1 2">
    <name type="scientific">Spiroplasma mirum ATCC 29335</name>
    <dbReference type="NCBI Taxonomy" id="838561"/>
    <lineage>
        <taxon>Bacteria</taxon>
        <taxon>Bacillati</taxon>
        <taxon>Mycoplasmatota</taxon>
        <taxon>Mollicutes</taxon>
        <taxon>Entomoplasmatales</taxon>
        <taxon>Spiroplasmataceae</taxon>
        <taxon>Spiroplasma</taxon>
    </lineage>
</organism>
<dbReference type="PATRIC" id="fig|838561.3.peg.1174"/>
<accession>W0GS62</accession>
<proteinExistence type="predicted"/>
<evidence type="ECO:0000313" key="2">
    <source>
        <dbReference type="Proteomes" id="UP000019260"/>
    </source>
</evidence>
<gene>
    <name evidence="1" type="ORF">P344_06115</name>
</gene>
<reference evidence="1 2" key="1">
    <citation type="submission" date="2013-09" db="EMBL/GenBank/DDBJ databases">
        <title>Complete genome sequence of Spiroplasma mirum suckling mouse cataract agent.</title>
        <authorList>
            <person name="Landry C.A."/>
            <person name="Bastian F.O."/>
            <person name="Thune R.L."/>
        </authorList>
    </citation>
    <scope>NUCLEOTIDE SEQUENCE [LARGE SCALE GENOMIC DNA]</scope>
    <source>
        <strain evidence="1 2">SMCA</strain>
    </source>
</reference>
<protein>
    <submittedName>
        <fullName evidence="1">Uncharacterized protein</fullName>
    </submittedName>
</protein>
<sequence>MYGFLDAGFINSFFVSTVSCSIKIIGNSFASELLYSLVVLHVWFLHACYGTRKIGIIFDAMGQVESTQEYARKRSDLLILKEEQKQQIKAKVKEILNKTHNEKIYTQNYHNNNYGN</sequence>
<dbReference type="Proteomes" id="UP000019260">
    <property type="component" value="Chromosome"/>
</dbReference>